<dbReference type="Proteomes" id="UP000812287">
    <property type="component" value="Unassembled WGS sequence"/>
</dbReference>
<accession>A0A9P7VFS1</accession>
<keyword evidence="4" id="KW-0520">NAD</keyword>
<evidence type="ECO:0000256" key="5">
    <source>
        <dbReference type="SAM" id="MobiDB-lite"/>
    </source>
</evidence>
<dbReference type="GO" id="GO:0016779">
    <property type="term" value="F:nucleotidyltransferase activity"/>
    <property type="evidence" value="ECO:0007669"/>
    <property type="project" value="UniProtKB-KW"/>
</dbReference>
<dbReference type="SUPFAM" id="SSF54495">
    <property type="entry name" value="UBC-like"/>
    <property type="match status" value="1"/>
</dbReference>
<reference evidence="7" key="1">
    <citation type="submission" date="2020-11" db="EMBL/GenBank/DDBJ databases">
        <title>Adaptations for nitrogen fixation in a non-lichenized fungal sporocarp promotes dispersal by wood-feeding termites.</title>
        <authorList>
            <consortium name="DOE Joint Genome Institute"/>
            <person name="Koch R.A."/>
            <person name="Yoon G."/>
            <person name="Arayal U."/>
            <person name="Lail K."/>
            <person name="Amirebrahimi M."/>
            <person name="Labutti K."/>
            <person name="Lipzen A."/>
            <person name="Riley R."/>
            <person name="Barry K."/>
            <person name="Henrissat B."/>
            <person name="Grigoriev I.V."/>
            <person name="Herr J.R."/>
            <person name="Aime M.C."/>
        </authorList>
    </citation>
    <scope>NUCLEOTIDE SEQUENCE</scope>
    <source>
        <strain evidence="7">MCA 3950</strain>
    </source>
</reference>
<dbReference type="Gene3D" id="3.90.228.10">
    <property type="match status" value="1"/>
</dbReference>
<dbReference type="Gene3D" id="3.10.110.10">
    <property type="entry name" value="Ubiquitin Conjugating Enzyme"/>
    <property type="match status" value="1"/>
</dbReference>
<comment type="caution">
    <text evidence="7">The sequence shown here is derived from an EMBL/GenBank/DDBJ whole genome shotgun (WGS) entry which is preliminary data.</text>
</comment>
<dbReference type="CDD" id="cd23802">
    <property type="entry name" value="UBCc_UBE2Q"/>
    <property type="match status" value="1"/>
</dbReference>
<dbReference type="PROSITE" id="PS50127">
    <property type="entry name" value="UBC_2"/>
    <property type="match status" value="1"/>
</dbReference>
<dbReference type="SUPFAM" id="SSF56399">
    <property type="entry name" value="ADP-ribosylation"/>
    <property type="match status" value="1"/>
</dbReference>
<name>A0A9P7VFS1_9AGAR</name>
<organism evidence="7 8">
    <name type="scientific">Guyanagaster necrorhizus</name>
    <dbReference type="NCBI Taxonomy" id="856835"/>
    <lineage>
        <taxon>Eukaryota</taxon>
        <taxon>Fungi</taxon>
        <taxon>Dikarya</taxon>
        <taxon>Basidiomycota</taxon>
        <taxon>Agaricomycotina</taxon>
        <taxon>Agaricomycetes</taxon>
        <taxon>Agaricomycetidae</taxon>
        <taxon>Agaricales</taxon>
        <taxon>Marasmiineae</taxon>
        <taxon>Physalacriaceae</taxon>
        <taxon>Guyanagaster</taxon>
    </lineage>
</organism>
<dbReference type="InterPro" id="IPR000608">
    <property type="entry name" value="UBC"/>
</dbReference>
<evidence type="ECO:0000313" key="7">
    <source>
        <dbReference type="EMBL" id="KAG7439767.1"/>
    </source>
</evidence>
<gene>
    <name evidence="7" type="ORF">BT62DRAFT_957706</name>
</gene>
<feature type="region of interest" description="Disordered" evidence="5">
    <location>
        <begin position="930"/>
        <end position="955"/>
    </location>
</feature>
<evidence type="ECO:0000256" key="4">
    <source>
        <dbReference type="ARBA" id="ARBA00023027"/>
    </source>
</evidence>
<feature type="domain" description="UBC core" evidence="6">
    <location>
        <begin position="981"/>
        <end position="1162"/>
    </location>
</feature>
<evidence type="ECO:0000256" key="3">
    <source>
        <dbReference type="ARBA" id="ARBA00022695"/>
    </source>
</evidence>
<evidence type="ECO:0000256" key="2">
    <source>
        <dbReference type="ARBA" id="ARBA00022679"/>
    </source>
</evidence>
<keyword evidence="3" id="KW-0548">Nucleotidyltransferase</keyword>
<protein>
    <recommendedName>
        <fullName evidence="6">UBC core domain-containing protein</fullName>
    </recommendedName>
</protein>
<dbReference type="GO" id="GO:0003950">
    <property type="term" value="F:NAD+ poly-ADP-ribosyltransferase activity"/>
    <property type="evidence" value="ECO:0007669"/>
    <property type="project" value="InterPro"/>
</dbReference>
<keyword evidence="2" id="KW-0808">Transferase</keyword>
<dbReference type="InterPro" id="IPR012317">
    <property type="entry name" value="Poly(ADP-ribose)pol_cat_dom"/>
</dbReference>
<feature type="compositionally biased region" description="Basic and acidic residues" evidence="5">
    <location>
        <begin position="16"/>
        <end position="31"/>
    </location>
</feature>
<dbReference type="InterPro" id="IPR051838">
    <property type="entry name" value="ARTD_PARP"/>
</dbReference>
<evidence type="ECO:0000259" key="6">
    <source>
        <dbReference type="PROSITE" id="PS50127"/>
    </source>
</evidence>
<keyword evidence="1" id="KW-0328">Glycosyltransferase</keyword>
<evidence type="ECO:0000256" key="1">
    <source>
        <dbReference type="ARBA" id="ARBA00022676"/>
    </source>
</evidence>
<dbReference type="GeneID" id="66110721"/>
<proteinExistence type="predicted"/>
<dbReference type="Pfam" id="PF00179">
    <property type="entry name" value="UQ_con"/>
    <property type="match status" value="1"/>
</dbReference>
<keyword evidence="8" id="KW-1185">Reference proteome</keyword>
<dbReference type="InterPro" id="IPR016135">
    <property type="entry name" value="UBQ-conjugating_enzyme/RWD"/>
</dbReference>
<dbReference type="PANTHER" id="PTHR21328">
    <property type="entry name" value="POLY ADP-RIBOSE POLYMERASE FAMILY, MEMBER PARP"/>
    <property type="match status" value="1"/>
</dbReference>
<feature type="region of interest" description="Disordered" evidence="5">
    <location>
        <begin position="14"/>
        <end position="48"/>
    </location>
</feature>
<sequence>MVFGRSKAKASLPHSDVIDIHNSDSEPEGRGGKLSSKRQKVASGKAPLSMTGAKVNIDRTKNVHLKGRKRFNADFEDTKQVVKDGGFLVHGWRIKKFRPGDDEGSMEVVIEDSHTPDAPIMLTMLVDDTSEYPKNHTVFCYSSDSELDARTTEPVNEIATSPARPIVDTLERFLTSLAGKKYQEVDMEDEDDSGDEEYVGMDYDDDYTAVSKVATYSRSKLQRDFIDAVGTGYRPGFIPFGGDDFCLTISLPVITLSESIPPRALMAWDRRLLSRSQHLTLLISGHRGMYPSLSNDGTYSSPARRAGVQLKFQVGLCGRYKPSTVNAREAVRRYGLVLQDAEDELRIQKEKELAAAMNFFDIDVDMDAEEVALIVSEAVVEEEDDEGRFDKFSLSSSLESLLDQSFLKVVRLRRQFDLGWAGAELLFAEIEKSQMTAEDVYRFKIKEIKAAEREEQKLNRRLPHDPLHGLGKSEDINLPLTAFTYLIRRLTLCTRYCIVCHNKLTTDFEALKPYVCDSKLCAYQYYSLNRGPSLEYEIIHNPQTVDLLVSLTYSGAAEGVLDEPLPTGMGLRVPIPDKSTLIHPSTLRGAVFSGVFPTPVPEAPSPTPRREPVADNHGLCDFDDLDILQMRASIADMLNTLPTVEDMKKHLERKVKPGKSKPKLRELDPTVLPAAWQILRWCVASCTAYLEPITSGAELVTNLDPSWRQFRFSVGAPDAEAKFQAAVAQSQATNTNAKKYPSLFAFHGSSLRNWHSIIRHGLWYKHIANGRAYGHGVYLAKDGQISMGHYAGGNSTMWRKSKICPNACVALAEVVNLPEKFVSSNPYFVIADTTWIVCRYLLVKCPAEGTGTTPVADKTIPFVNLDPKHPLTLSSNKISIPEPGYTINLLLQDRQRDLVVQEADEEDQRIFNHVERETVIVDDDDEVMIIPDPKGKGKAPAPTPSSSKKKTKPADDWVHDPEWVSVVLDKLMPPPTDSAPSATMAVQRELRSMLKEQEAANSLRELGWYMPQEFIGDNLFQWIVEMHSFDPNLPIAKDLKTAGVNSIIFEIRFPPTFPLAPPFFRILTPRFLPFIHGGGGHVTGGGSICMDLLTSDGWLPSYSIPAVIMQIKLAISNLEPRPARLAKDWNREYQVYEALEGYKRAAAAHGWQIPVGIERLVR</sequence>
<dbReference type="Pfam" id="PF00644">
    <property type="entry name" value="PARP"/>
    <property type="match status" value="1"/>
</dbReference>
<dbReference type="AlphaFoldDB" id="A0A9P7VFS1"/>
<dbReference type="OrthoDB" id="109543at2759"/>
<evidence type="ECO:0000313" key="8">
    <source>
        <dbReference type="Proteomes" id="UP000812287"/>
    </source>
</evidence>
<dbReference type="SMART" id="SM00212">
    <property type="entry name" value="UBCc"/>
    <property type="match status" value="1"/>
</dbReference>
<dbReference type="EMBL" id="MU250584">
    <property type="protein sequence ID" value="KAG7439767.1"/>
    <property type="molecule type" value="Genomic_DNA"/>
</dbReference>
<dbReference type="RefSeq" id="XP_043033267.1">
    <property type="nucleotide sequence ID" value="XM_043188424.1"/>
</dbReference>